<organism evidence="2 3">
    <name type="scientific">Ornithinimicrobium humiphilum</name>
    <dbReference type="NCBI Taxonomy" id="125288"/>
    <lineage>
        <taxon>Bacteria</taxon>
        <taxon>Bacillati</taxon>
        <taxon>Actinomycetota</taxon>
        <taxon>Actinomycetes</taxon>
        <taxon>Micrococcales</taxon>
        <taxon>Ornithinimicrobiaceae</taxon>
        <taxon>Ornithinimicrobium</taxon>
    </lineage>
</organism>
<feature type="transmembrane region" description="Helical" evidence="1">
    <location>
        <begin position="19"/>
        <end position="39"/>
    </location>
</feature>
<keyword evidence="1" id="KW-0812">Transmembrane</keyword>
<comment type="caution">
    <text evidence="2">The sequence shown here is derived from an EMBL/GenBank/DDBJ whole genome shotgun (WGS) entry which is preliminary data.</text>
</comment>
<dbReference type="EMBL" id="VFPU01000001">
    <property type="protein sequence ID" value="TQM96455.1"/>
    <property type="molecule type" value="Genomic_DNA"/>
</dbReference>
<evidence type="ECO:0000313" key="3">
    <source>
        <dbReference type="Proteomes" id="UP000315133"/>
    </source>
</evidence>
<evidence type="ECO:0000256" key="1">
    <source>
        <dbReference type="SAM" id="Phobius"/>
    </source>
</evidence>
<dbReference type="RefSeq" id="WP_141818073.1">
    <property type="nucleotide sequence ID" value="NZ_BAAAIL010000003.1"/>
</dbReference>
<evidence type="ECO:0000313" key="2">
    <source>
        <dbReference type="EMBL" id="TQM96455.1"/>
    </source>
</evidence>
<sequence length="197" mass="20608">MTTNEGAAIEHESAGPRHWVLVGGCGLLCVVMVAVAATTLAGDVVLVPVVTLITGTVALVTAGLVIPARRRIRITAGEVQVRPTFGPTVYLRRAAISRVSHVGRAGGHGVLALLDHEGAVIHRFRTEDWPEDTVSALYWLGTHRTAMDESPRPPPHTPPAAIEAAARSVGFWVCTTVGVTCAIVGLVYVVIGGLGAM</sequence>
<gene>
    <name evidence="2" type="ORF">FB476_1323</name>
</gene>
<feature type="transmembrane region" description="Helical" evidence="1">
    <location>
        <begin position="45"/>
        <end position="66"/>
    </location>
</feature>
<feature type="transmembrane region" description="Helical" evidence="1">
    <location>
        <begin position="169"/>
        <end position="191"/>
    </location>
</feature>
<proteinExistence type="predicted"/>
<keyword evidence="1" id="KW-0472">Membrane</keyword>
<keyword evidence="1" id="KW-1133">Transmembrane helix</keyword>
<reference evidence="2 3" key="1">
    <citation type="submission" date="2019-06" db="EMBL/GenBank/DDBJ databases">
        <title>Sequencing the genomes of 1000 actinobacteria strains.</title>
        <authorList>
            <person name="Klenk H.-P."/>
        </authorList>
    </citation>
    <scope>NUCLEOTIDE SEQUENCE [LARGE SCALE GENOMIC DNA]</scope>
    <source>
        <strain evidence="2 3">DSM 12362</strain>
    </source>
</reference>
<dbReference type="AlphaFoldDB" id="A0A543KMZ8"/>
<protein>
    <submittedName>
        <fullName evidence="2">Uncharacterized protein</fullName>
    </submittedName>
</protein>
<accession>A0A543KMZ8</accession>
<keyword evidence="3" id="KW-1185">Reference proteome</keyword>
<name>A0A543KMZ8_9MICO</name>
<dbReference type="Proteomes" id="UP000315133">
    <property type="component" value="Unassembled WGS sequence"/>
</dbReference>